<protein>
    <submittedName>
        <fullName evidence="1">Susd and RagB outer membrane lipoprotein</fullName>
    </submittedName>
</protein>
<keyword evidence="1" id="KW-0449">Lipoprotein</keyword>
<name>A0A1I1K3T1_9FLAO</name>
<evidence type="ECO:0000313" key="2">
    <source>
        <dbReference type="Proteomes" id="UP000199438"/>
    </source>
</evidence>
<dbReference type="InterPro" id="IPR011990">
    <property type="entry name" value="TPR-like_helical_dom_sf"/>
</dbReference>
<proteinExistence type="predicted"/>
<dbReference type="Proteomes" id="UP000199438">
    <property type="component" value="Unassembled WGS sequence"/>
</dbReference>
<dbReference type="Gene3D" id="1.25.40.390">
    <property type="match status" value="1"/>
</dbReference>
<dbReference type="OrthoDB" id="725917at2"/>
<dbReference type="Pfam" id="PF12771">
    <property type="entry name" value="SusD-like_2"/>
    <property type="match status" value="1"/>
</dbReference>
<evidence type="ECO:0000313" key="1">
    <source>
        <dbReference type="EMBL" id="SFC54882.1"/>
    </source>
</evidence>
<dbReference type="EMBL" id="FOKV01000005">
    <property type="protein sequence ID" value="SFC54882.1"/>
    <property type="molecule type" value="Genomic_DNA"/>
</dbReference>
<dbReference type="InterPro" id="IPR041662">
    <property type="entry name" value="SusD-like_2"/>
</dbReference>
<accession>A0A1I1K3T1</accession>
<sequence>MKKYIIALTALVTLWSCQSDEEYEDLNRDPKNPTQVASDFLFTAATVSLSDNMATPSVNQGLYRFLAQYFTTTTYVDEPNYNFTSRQNPDNVWSELYRDVIYDLQDAKRIVAANTELEQSEKDARTGQLEVIEVYAWHVLVDGFGDIPYTEAGQANDFSLPAYDDDMMIYEDLISRLNNVEALLSAGQGYSSADVVYGGDMGSWILFANSLKLRLGMRISDVNPELSQSTVESAVSSGVFTSNDQNATVVYQGNDPYGNPLWEDLVLSGRSDFLASNTIVDYMNSLDDPRRMVYFDENLPDYEGGIYGASNNYGDYTHIGDPFLEPTREGILLDYAEVRFNQSKAAELGYSVSGDAETHYIAAITASMNYWGVDDAEATSYLNQAEVAYDGTDEQFATQYWIAMFDNPFQGWSVWRKYDAPTLNIPAEFETDVPLRYTYPVDETNLNEANYIDASEAIGGDSTQTTIFWDVN</sequence>
<dbReference type="AlphaFoldDB" id="A0A1I1K3T1"/>
<dbReference type="STRING" id="1334022.SAMN04487907_105186"/>
<gene>
    <name evidence="1" type="ORF">SAMN04487907_105186</name>
</gene>
<organism evidence="1 2">
    <name type="scientific">Zunongwangia mangrovi</name>
    <dbReference type="NCBI Taxonomy" id="1334022"/>
    <lineage>
        <taxon>Bacteria</taxon>
        <taxon>Pseudomonadati</taxon>
        <taxon>Bacteroidota</taxon>
        <taxon>Flavobacteriia</taxon>
        <taxon>Flavobacteriales</taxon>
        <taxon>Flavobacteriaceae</taxon>
        <taxon>Zunongwangia</taxon>
    </lineage>
</organism>
<keyword evidence="2" id="KW-1185">Reference proteome</keyword>
<dbReference type="SUPFAM" id="SSF48452">
    <property type="entry name" value="TPR-like"/>
    <property type="match status" value="1"/>
</dbReference>
<reference evidence="2" key="1">
    <citation type="submission" date="2016-10" db="EMBL/GenBank/DDBJ databases">
        <authorList>
            <person name="Varghese N."/>
            <person name="Submissions S."/>
        </authorList>
    </citation>
    <scope>NUCLEOTIDE SEQUENCE [LARGE SCALE GENOMIC DNA]</scope>
    <source>
        <strain evidence="2">DSM 24499</strain>
    </source>
</reference>